<feature type="transmembrane region" description="Helical" evidence="1">
    <location>
        <begin position="59"/>
        <end position="85"/>
    </location>
</feature>
<evidence type="ECO:0000256" key="1">
    <source>
        <dbReference type="SAM" id="Phobius"/>
    </source>
</evidence>
<reference evidence="2 3" key="1">
    <citation type="journal article" date="2018" name="Nat. Biotechnol.">
        <title>A standardized bacterial taxonomy based on genome phylogeny substantially revises the tree of life.</title>
        <authorList>
            <person name="Parks D.H."/>
            <person name="Chuvochina M."/>
            <person name="Waite D.W."/>
            <person name="Rinke C."/>
            <person name="Skarshewski A."/>
            <person name="Chaumeil P.A."/>
            <person name="Hugenholtz P."/>
        </authorList>
    </citation>
    <scope>NUCLEOTIDE SEQUENCE [LARGE SCALE GENOMIC DNA]</scope>
    <source>
        <strain evidence="2">UBA9158</strain>
    </source>
</reference>
<dbReference type="STRING" id="1121937.GCA_000423125_00431"/>
<feature type="transmembrane region" description="Helical" evidence="1">
    <location>
        <begin position="20"/>
        <end position="39"/>
    </location>
</feature>
<protein>
    <submittedName>
        <fullName evidence="2">DUF2254 domain-containing protein</fullName>
    </submittedName>
</protein>
<keyword evidence="1" id="KW-0472">Membrane</keyword>
<name>A0A3C1KPD9_9GAMM</name>
<accession>A0A3C1KPD9</accession>
<feature type="transmembrane region" description="Helical" evidence="1">
    <location>
        <begin position="135"/>
        <end position="156"/>
    </location>
</feature>
<keyword evidence="1" id="KW-1133">Transmembrane helix</keyword>
<dbReference type="AlphaFoldDB" id="A0A3C1KPD9"/>
<keyword evidence="1" id="KW-0812">Transmembrane</keyword>
<proteinExistence type="predicted"/>
<dbReference type="Pfam" id="PF10011">
    <property type="entry name" value="DUF2254"/>
    <property type="match status" value="1"/>
</dbReference>
<gene>
    <name evidence="2" type="ORF">DCP75_12715</name>
</gene>
<sequence>MKLTGRWQWLQRKVSRKLWLIALLYTFAGLFSVLLGIWLAPWIPPHMSGLVTPDAVGRILNILASSMLAVATFSLATLVTAHGSVTVSTSPRATALVMDNEVSRHALSVFIGTFLFSLIGLVALNAGIYGDHGHIVLFLMTVMIITLIVIALIRWIEHLSELAKVTSTVERVEAAATRALTGRARFPGIGARPCDDVAARIPATAEQVLTDQLGYVEHIDVAALLQCSAEHGVEIYVRVEPGTFAHLRTPLACVAGAPCSDVIIDTIRAAFSMGTTRTFDYDPRFGLIVLGEIASRALSPGVNDPGTAIDVIGRATRALSTWATTEAEDEDDSSTPDARVWFPTLAVDDLLEDVFGSIARDGAANLAVQIRLQKAFAALAQLGHEALRQAACRHSALAWQRAHQALAMDFERDTLLPLVLQRED</sequence>
<dbReference type="EMBL" id="DMND01000174">
    <property type="protein sequence ID" value="HAN28560.1"/>
    <property type="molecule type" value="Genomic_DNA"/>
</dbReference>
<evidence type="ECO:0000313" key="2">
    <source>
        <dbReference type="EMBL" id="HAN28560.1"/>
    </source>
</evidence>
<comment type="caution">
    <text evidence="2">The sequence shown here is derived from an EMBL/GenBank/DDBJ whole genome shotgun (WGS) entry which is preliminary data.</text>
</comment>
<organism evidence="2 3">
    <name type="scientific">Haliea salexigens</name>
    <dbReference type="NCBI Taxonomy" id="287487"/>
    <lineage>
        <taxon>Bacteria</taxon>
        <taxon>Pseudomonadati</taxon>
        <taxon>Pseudomonadota</taxon>
        <taxon>Gammaproteobacteria</taxon>
        <taxon>Cellvibrionales</taxon>
        <taxon>Halieaceae</taxon>
        <taxon>Haliea</taxon>
    </lineage>
</organism>
<evidence type="ECO:0000313" key="3">
    <source>
        <dbReference type="Proteomes" id="UP000259273"/>
    </source>
</evidence>
<feature type="transmembrane region" description="Helical" evidence="1">
    <location>
        <begin position="106"/>
        <end position="129"/>
    </location>
</feature>
<dbReference type="Proteomes" id="UP000259273">
    <property type="component" value="Unassembled WGS sequence"/>
</dbReference>
<dbReference type="InterPro" id="IPR018723">
    <property type="entry name" value="DUF2254_membrane"/>
</dbReference>